<dbReference type="Gene3D" id="2.20.130.20">
    <property type="match status" value="1"/>
</dbReference>
<comment type="similarity">
    <text evidence="1">Belongs to the protease inhibitor I39 (alpha-2-macroglobulin) family.</text>
</comment>
<evidence type="ECO:0000256" key="2">
    <source>
        <dbReference type="ARBA" id="ARBA00022690"/>
    </source>
</evidence>
<keyword evidence="2" id="KW-0646">Protease inhibitor</keyword>
<dbReference type="SMART" id="SM01361">
    <property type="entry name" value="A2M_recep"/>
    <property type="match status" value="1"/>
</dbReference>
<dbReference type="InterPro" id="IPR001599">
    <property type="entry name" value="Macroglobln_a2"/>
</dbReference>
<dbReference type="InterPro" id="IPR009048">
    <property type="entry name" value="A-macroglobulin_rcpt-bd"/>
</dbReference>
<dbReference type="CDD" id="cd00945">
    <property type="entry name" value="Aldolase_Class_I"/>
    <property type="match status" value="1"/>
</dbReference>
<dbReference type="GeneID" id="114427514"/>
<dbReference type="Pfam" id="PF01835">
    <property type="entry name" value="MG2"/>
    <property type="match status" value="1"/>
</dbReference>
<keyword evidence="12" id="KW-1185">Reference proteome</keyword>
<feature type="domain" description="Alpha-2-macroglobulin" evidence="10">
    <location>
        <begin position="628"/>
        <end position="719"/>
    </location>
</feature>
<reference evidence="13" key="2">
    <citation type="submission" date="2025-08" db="UniProtKB">
        <authorList>
            <consortium name="RefSeq"/>
        </authorList>
    </citation>
    <scope>IDENTIFICATION</scope>
</reference>
<keyword evidence="4" id="KW-0722">Serine protease inhibitor</keyword>
<proteinExistence type="inferred from homology"/>
<evidence type="ECO:0000256" key="8">
    <source>
        <dbReference type="SAM" id="SignalP"/>
    </source>
</evidence>
<dbReference type="Gene3D" id="1.50.10.20">
    <property type="match status" value="1"/>
</dbReference>
<sequence length="1391" mass="153080">MNGIWTLAVCLEVVCLAAFGSTQQSSSALFLISGPEEVHAGTSTPLAVTVFADFPGRVRAEMAQGNTRVSQTEDIQGGLTRVLTLPPIPGSITHNSLLNLTVWCYRGDSLIFTNTTTLLFNLRNVSSFIQTDRSRYQPGDAVQVRIVFVQLDNRPYRGMVEMSVQDPAGRVVERWKSTGNQGIVLRDFTLAHNASFGQWAITTTVNGVTNGKAFIVDHNEHHSFELLVNTPSQVLVGGDISGSVRALYYTGQPVHGTLAVSVSMNDTASPSLLTQPKEIYGSTQFFFSNNQLQALQTSLVTSSNGNAVVHVAACVTDNSTGLKVNKTIEVHLMRNTFQLTFLNFPETLKPSLHFSAKLRISRYDGKPLSTEDLMHSAVVKVTQRTAVMTAEPTTLTLPVPEDGNVHIKFKLQERVVMLLVSATFQSSEETLKLYTNDSSPSGSYIQISPVNTSPAKVSIPLQLSVESTFQLPKLHFVVTSKGQVLAAGTKNSSSFSLTPELSWFPEACITVYSMLSDGEVPTDTLHILIYPYNNVNLTWSSDKAHPGEQVSLTVTLGETMSQVGIMVMGTHDDATHADVDVKLEEECNQWMLTNARLFKMKQHRGPKSDRDVPVVQKYWSQWTDDTESLLWLDATVSDMVWTSGKITVPDGVTSLRALALVMSENQGLGFTPVPQKLIVTKDFSLSMDVPPHLIRGEEIVLEVNIINHLEKDIDIIVLLAQSEAFEFVLTDRKGVSVVNAQKLTLGSHVSASALFAIRPLVLGEMDISVDAVSEEASESLSRRVNVKPEGVEQTISQTLFLELEPGKYNNSRTISFAFPPDVVPGSQRAHMALVGDILALSIKYLDSLIQMPVGCGEQNMIHFAPNVYVLKYLNSSNQDDKEVRRRAMGYMMEGYQRQLSYQQDNGSFSAFGNSDPSGSTWLTAFVLRCFFEAQLYMQVDQSVLTKAMTWLLKQQGSQGEFTERGQLIHTEMQGGLDDGPVALTAYVLMALVEAEKDVDSYSESVSKAKTYLENKFSSGVVSNYSLCLVAYALSLVNSPVAGNVLRELSRRAHIKDGVMMWTSSAGMGSDAHQVRSAQIEMTSYVLLALFRRGSFNEAIALMKWLSMQRNHLGGYGTTQDTVVALQALAKYAAFSGAVAIDLRFNISAPKFVSLFQINSTNYRAYQSQEINADKDLHLNIYMEGRGFATFQLNVFYNLDSKAFSQHLQQATSEEAFTLHVEVSGDRDHDHMMLEICTRLKDSQVIPRTGMALLDVGMLSGFTLSPGAAVPTGLIKKVEMTPEKVSLYLDSLNKTEVCIRLPFIRHYKVAHLHSAVVHVYDYYEPTRKAISTYKSDVLSGVGACFYCGSNCDRCRPGITITVPSPLVSHSIRSASYSLCCLLAGMIAFLTIG</sequence>
<name>A0A6P7H871_9TELE</name>
<evidence type="ECO:0000259" key="10">
    <source>
        <dbReference type="SMART" id="SM01360"/>
    </source>
</evidence>
<dbReference type="InParanoid" id="A0A6P7H871"/>
<dbReference type="OrthoDB" id="9998011at2759"/>
<dbReference type="Gene3D" id="2.60.40.10">
    <property type="entry name" value="Immunoglobulins"/>
    <property type="match status" value="1"/>
</dbReference>
<dbReference type="Gene3D" id="2.60.40.690">
    <property type="entry name" value="Alpha-macroglobulin, receptor-binding domain"/>
    <property type="match status" value="1"/>
</dbReference>
<dbReference type="SUPFAM" id="SSF49410">
    <property type="entry name" value="Alpha-macroglobulin receptor domain"/>
    <property type="match status" value="1"/>
</dbReference>
<feature type="domain" description="Alpha-2-macroglobulin bait region" evidence="9">
    <location>
        <begin position="445"/>
        <end position="568"/>
    </location>
</feature>
<dbReference type="Gene3D" id="2.60.40.1940">
    <property type="match status" value="1"/>
</dbReference>
<keyword evidence="6" id="KW-1015">Disulfide bond</keyword>
<dbReference type="InterPro" id="IPR036595">
    <property type="entry name" value="A-macroglobulin_rcpt-bd_sf"/>
</dbReference>
<dbReference type="Gene3D" id="2.60.120.1540">
    <property type="match status" value="1"/>
</dbReference>
<accession>A0A6P7H871</accession>
<dbReference type="GO" id="GO:0004867">
    <property type="term" value="F:serine-type endopeptidase inhibitor activity"/>
    <property type="evidence" value="ECO:0007669"/>
    <property type="project" value="UniProtKB-KW"/>
</dbReference>
<dbReference type="RefSeq" id="XP_028251415.1">
    <property type="nucleotide sequence ID" value="XM_028395614.1"/>
</dbReference>
<feature type="chain" id="PRO_5028399875" evidence="8">
    <location>
        <begin position="18"/>
        <end position="1391"/>
    </location>
</feature>
<dbReference type="SMART" id="SM01419">
    <property type="entry name" value="Thiol-ester_cl"/>
    <property type="match status" value="1"/>
</dbReference>
<evidence type="ECO:0000259" key="9">
    <source>
        <dbReference type="SMART" id="SM01359"/>
    </source>
</evidence>
<evidence type="ECO:0000256" key="6">
    <source>
        <dbReference type="ARBA" id="ARBA00023157"/>
    </source>
</evidence>
<dbReference type="Proteomes" id="UP000515145">
    <property type="component" value="Chromosome 22"/>
</dbReference>
<evidence type="ECO:0000256" key="7">
    <source>
        <dbReference type="ARBA" id="ARBA00023180"/>
    </source>
</evidence>
<evidence type="ECO:0000256" key="4">
    <source>
        <dbReference type="ARBA" id="ARBA00022900"/>
    </source>
</evidence>
<dbReference type="InterPro" id="IPR013783">
    <property type="entry name" value="Ig-like_fold"/>
</dbReference>
<evidence type="ECO:0000256" key="1">
    <source>
        <dbReference type="ARBA" id="ARBA00010952"/>
    </source>
</evidence>
<dbReference type="InterPro" id="IPR041813">
    <property type="entry name" value="A2M_TED"/>
</dbReference>
<dbReference type="FunFam" id="1.50.10.20:FF:000001">
    <property type="entry name" value="CD109 isoform 1"/>
    <property type="match status" value="1"/>
</dbReference>
<feature type="domain" description="Alpha-macroglobulin receptor-binding" evidence="11">
    <location>
        <begin position="1248"/>
        <end position="1332"/>
    </location>
</feature>
<dbReference type="Gene3D" id="2.60.40.1930">
    <property type="match status" value="2"/>
</dbReference>
<dbReference type="Pfam" id="PF00207">
    <property type="entry name" value="A2M"/>
    <property type="match status" value="1"/>
</dbReference>
<dbReference type="Pfam" id="PF07678">
    <property type="entry name" value="TED_complement"/>
    <property type="match status" value="1"/>
</dbReference>
<reference evidence="12" key="1">
    <citation type="submission" date="2024-06" db="UniProtKB">
        <authorList>
            <consortium name="RefSeq"/>
        </authorList>
    </citation>
    <scope>NUCLEOTIDE SEQUENCE [LARGE SCALE GENOMIC DNA]</scope>
</reference>
<dbReference type="GO" id="GO:0005615">
    <property type="term" value="C:extracellular space"/>
    <property type="evidence" value="ECO:0007669"/>
    <property type="project" value="InterPro"/>
</dbReference>
<dbReference type="InterPro" id="IPR050473">
    <property type="entry name" value="A2M/Complement_sys"/>
</dbReference>
<dbReference type="SMART" id="SM01359">
    <property type="entry name" value="A2M_N_2"/>
    <property type="match status" value="1"/>
</dbReference>
<dbReference type="InterPro" id="IPR019742">
    <property type="entry name" value="MacrogloblnA2_CS"/>
</dbReference>
<evidence type="ECO:0000256" key="5">
    <source>
        <dbReference type="ARBA" id="ARBA00022966"/>
    </source>
</evidence>
<keyword evidence="5" id="KW-0882">Thioester bond</keyword>
<dbReference type="InterPro" id="IPR002890">
    <property type="entry name" value="MG2"/>
</dbReference>
<evidence type="ECO:0000313" key="13">
    <source>
        <dbReference type="RefSeq" id="XP_028251415.1"/>
    </source>
</evidence>
<evidence type="ECO:0000256" key="3">
    <source>
        <dbReference type="ARBA" id="ARBA00022729"/>
    </source>
</evidence>
<dbReference type="CDD" id="cd02897">
    <property type="entry name" value="A2M_2"/>
    <property type="match status" value="1"/>
</dbReference>
<organism evidence="12 13">
    <name type="scientific">Parambassis ranga</name>
    <name type="common">Indian glassy fish</name>
    <dbReference type="NCBI Taxonomy" id="210632"/>
    <lineage>
        <taxon>Eukaryota</taxon>
        <taxon>Metazoa</taxon>
        <taxon>Chordata</taxon>
        <taxon>Craniata</taxon>
        <taxon>Vertebrata</taxon>
        <taxon>Euteleostomi</taxon>
        <taxon>Actinopterygii</taxon>
        <taxon>Neopterygii</taxon>
        <taxon>Teleostei</taxon>
        <taxon>Neoteleostei</taxon>
        <taxon>Acanthomorphata</taxon>
        <taxon>Ovalentaria</taxon>
        <taxon>Ambassidae</taxon>
        <taxon>Parambassis</taxon>
    </lineage>
</organism>
<dbReference type="InterPro" id="IPR011626">
    <property type="entry name" value="Alpha-macroglobulin_TED"/>
</dbReference>
<keyword evidence="7" id="KW-0325">Glycoprotein</keyword>
<protein>
    <submittedName>
        <fullName evidence="13">CD109 antigen-like</fullName>
    </submittedName>
</protein>
<keyword evidence="3 8" id="KW-0732">Signal</keyword>
<dbReference type="PROSITE" id="PS00477">
    <property type="entry name" value="ALPHA_2_MACROGLOBULIN"/>
    <property type="match status" value="1"/>
</dbReference>
<gene>
    <name evidence="13" type="primary">LOC114427514</name>
</gene>
<evidence type="ECO:0000313" key="12">
    <source>
        <dbReference type="Proteomes" id="UP000515145"/>
    </source>
</evidence>
<dbReference type="Pfam" id="PF07677">
    <property type="entry name" value="A2M_recep"/>
    <property type="match status" value="1"/>
</dbReference>
<dbReference type="InterPro" id="IPR047565">
    <property type="entry name" value="Alpha-macroglob_thiol-ester_cl"/>
</dbReference>
<feature type="signal peptide" evidence="8">
    <location>
        <begin position="1"/>
        <end position="17"/>
    </location>
</feature>
<dbReference type="PANTHER" id="PTHR11412:SF136">
    <property type="entry name" value="CD109 ANTIGEN"/>
    <property type="match status" value="1"/>
</dbReference>
<dbReference type="PANTHER" id="PTHR11412">
    <property type="entry name" value="MACROGLOBULIN / COMPLEMENT"/>
    <property type="match status" value="1"/>
</dbReference>
<dbReference type="InterPro" id="IPR011625">
    <property type="entry name" value="A2M_N_BRD"/>
</dbReference>
<evidence type="ECO:0000259" key="11">
    <source>
        <dbReference type="SMART" id="SM01361"/>
    </source>
</evidence>
<dbReference type="SMART" id="SM01360">
    <property type="entry name" value="A2M"/>
    <property type="match status" value="1"/>
</dbReference>
<dbReference type="Pfam" id="PF07703">
    <property type="entry name" value="A2M_BRD"/>
    <property type="match status" value="1"/>
</dbReference>
<dbReference type="InterPro" id="IPR008930">
    <property type="entry name" value="Terpenoid_cyclase/PrenylTrfase"/>
</dbReference>
<dbReference type="SUPFAM" id="SSF48239">
    <property type="entry name" value="Terpenoid cyclases/Protein prenyltransferases"/>
    <property type="match status" value="1"/>
</dbReference>